<name>A0ABU2BIS4_9MICC</name>
<keyword evidence="1" id="KW-1133">Transmembrane helix</keyword>
<keyword evidence="1" id="KW-0812">Transmembrane</keyword>
<evidence type="ECO:0000313" key="3">
    <source>
        <dbReference type="Proteomes" id="UP001183817"/>
    </source>
</evidence>
<dbReference type="EMBL" id="JAVDYI010000001">
    <property type="protein sequence ID" value="MDR7357613.1"/>
    <property type="molecule type" value="Genomic_DNA"/>
</dbReference>
<comment type="caution">
    <text evidence="2">The sequence shown here is derived from an EMBL/GenBank/DDBJ whole genome shotgun (WGS) entry which is preliminary data.</text>
</comment>
<feature type="transmembrane region" description="Helical" evidence="1">
    <location>
        <begin position="19"/>
        <end position="38"/>
    </location>
</feature>
<reference evidence="2 3" key="1">
    <citation type="submission" date="2023-07" db="EMBL/GenBank/DDBJ databases">
        <title>Sequencing the genomes of 1000 actinobacteria strains.</title>
        <authorList>
            <person name="Klenk H.-P."/>
        </authorList>
    </citation>
    <scope>NUCLEOTIDE SEQUENCE [LARGE SCALE GENOMIC DNA]</scope>
    <source>
        <strain evidence="2 3">DSM 20167</strain>
    </source>
</reference>
<sequence length="205" mass="22063">MTPDTSSASRPTISVRIRWVIGLTVFAMACFAVMGWLFDRPFHDGAGNRLVLYAGWHDGEFAVLACLLGGLALGTALVLLIAPPVSRIRSNALFVLVQLVLLAAGTVLLLFWILVLFFAMLGAGMGAMDSVTAPNGQRVLLDRSIGDQDIVSVWVPDSPNMYVEAPNSGFPTETNIETKDCSLNADVRPWILTCQGFDVILAGTH</sequence>
<accession>A0ABU2BIS4</accession>
<gene>
    <name evidence="2" type="ORF">J2S64_001304</name>
</gene>
<dbReference type="RefSeq" id="WP_264268318.1">
    <property type="nucleotide sequence ID" value="NZ_BAAAWO010000001.1"/>
</dbReference>
<keyword evidence="3" id="KW-1185">Reference proteome</keyword>
<feature type="transmembrane region" description="Helical" evidence="1">
    <location>
        <begin position="61"/>
        <end position="81"/>
    </location>
</feature>
<protein>
    <submittedName>
        <fullName evidence="2">Uncharacterized protein</fullName>
    </submittedName>
</protein>
<evidence type="ECO:0000313" key="2">
    <source>
        <dbReference type="EMBL" id="MDR7357613.1"/>
    </source>
</evidence>
<dbReference type="Proteomes" id="UP001183817">
    <property type="component" value="Unassembled WGS sequence"/>
</dbReference>
<evidence type="ECO:0000256" key="1">
    <source>
        <dbReference type="SAM" id="Phobius"/>
    </source>
</evidence>
<keyword evidence="1" id="KW-0472">Membrane</keyword>
<feature type="transmembrane region" description="Helical" evidence="1">
    <location>
        <begin position="93"/>
        <end position="121"/>
    </location>
</feature>
<proteinExistence type="predicted"/>
<organism evidence="2 3">
    <name type="scientific">Paeniglutamicibacter sulfureus</name>
    <dbReference type="NCBI Taxonomy" id="43666"/>
    <lineage>
        <taxon>Bacteria</taxon>
        <taxon>Bacillati</taxon>
        <taxon>Actinomycetota</taxon>
        <taxon>Actinomycetes</taxon>
        <taxon>Micrococcales</taxon>
        <taxon>Micrococcaceae</taxon>
        <taxon>Paeniglutamicibacter</taxon>
    </lineage>
</organism>